<evidence type="ECO:0000313" key="1">
    <source>
        <dbReference type="EMBL" id="MDP5182322.1"/>
    </source>
</evidence>
<evidence type="ECO:0008006" key="3">
    <source>
        <dbReference type="Google" id="ProtNLM"/>
    </source>
</evidence>
<proteinExistence type="predicted"/>
<accession>A0ABT9IAQ5</accession>
<sequence length="216" mass="25358">MDDDSYSDGHVWPVPGLNILSGGNAHRFHAFLQWQHSPDMSTYPYVAGFRLAAELMFKHVKQTGQDQDMILFPFGMCWRHHVELQLKSLLMELQRYQREPVKAPATHDLQKLWRDVRRRLEATSPNDTGDLDAVEDLLLQLHDTDRTNQEFRYSTRNDKTPSLGRLPWIDLAAFHDSMLRLSNFFNAAGTATYEDGRVRDEYEQWMREEYAGYEDY</sequence>
<protein>
    <recommendedName>
        <fullName evidence="3">HEPN domain-containing protein</fullName>
    </recommendedName>
</protein>
<comment type="caution">
    <text evidence="1">The sequence shown here is derived from an EMBL/GenBank/DDBJ whole genome shotgun (WGS) entry which is preliminary data.</text>
</comment>
<name>A0ABT9IAQ5_9ACTN</name>
<dbReference type="Proteomes" id="UP001233673">
    <property type="component" value="Unassembled WGS sequence"/>
</dbReference>
<gene>
    <name evidence="1" type="ORF">QOZ88_06700</name>
</gene>
<keyword evidence="2" id="KW-1185">Reference proteome</keyword>
<dbReference type="RefSeq" id="WP_305999016.1">
    <property type="nucleotide sequence ID" value="NZ_JASNFN010000004.1"/>
</dbReference>
<organism evidence="1 2">
    <name type="scientific">Blastococcus carthaginiensis</name>
    <dbReference type="NCBI Taxonomy" id="3050034"/>
    <lineage>
        <taxon>Bacteria</taxon>
        <taxon>Bacillati</taxon>
        <taxon>Actinomycetota</taxon>
        <taxon>Actinomycetes</taxon>
        <taxon>Geodermatophilales</taxon>
        <taxon>Geodermatophilaceae</taxon>
        <taxon>Blastococcus</taxon>
    </lineage>
</organism>
<dbReference type="EMBL" id="JASNFN010000004">
    <property type="protein sequence ID" value="MDP5182322.1"/>
    <property type="molecule type" value="Genomic_DNA"/>
</dbReference>
<evidence type="ECO:0000313" key="2">
    <source>
        <dbReference type="Proteomes" id="UP001233673"/>
    </source>
</evidence>
<reference evidence="2" key="1">
    <citation type="submission" date="2023-05" db="EMBL/GenBank/DDBJ databases">
        <title>Draft genome of Pseudofrankia sp. BMG5.37.</title>
        <authorList>
            <person name="Gtari M."/>
            <person name="Ghodhbane F."/>
            <person name="Sbissi I."/>
        </authorList>
    </citation>
    <scope>NUCLEOTIDE SEQUENCE [LARGE SCALE GENOMIC DNA]</scope>
    <source>
        <strain evidence="2">BMG 814</strain>
    </source>
</reference>